<evidence type="ECO:0000313" key="5">
    <source>
        <dbReference type="Proteomes" id="UP000593564"/>
    </source>
</evidence>
<comment type="caution">
    <text evidence="4">The sequence shown here is derived from an EMBL/GenBank/DDBJ whole genome shotgun (WGS) entry which is preliminary data.</text>
</comment>
<evidence type="ECO:0000256" key="2">
    <source>
        <dbReference type="SAM" id="Phobius"/>
    </source>
</evidence>
<feature type="domain" description="Cyanobacterial aminoacyl-tRNA synthetase CAAD" evidence="3">
    <location>
        <begin position="122"/>
        <end position="197"/>
    </location>
</feature>
<dbReference type="EMBL" id="JACBKZ010000008">
    <property type="protein sequence ID" value="KAF5943333.1"/>
    <property type="molecule type" value="Genomic_DNA"/>
</dbReference>
<dbReference type="InterPro" id="IPR033344">
    <property type="entry name" value="CURT1"/>
</dbReference>
<evidence type="ECO:0000256" key="1">
    <source>
        <dbReference type="ARBA" id="ARBA00004141"/>
    </source>
</evidence>
<evidence type="ECO:0000313" key="4">
    <source>
        <dbReference type="EMBL" id="KAF5943333.1"/>
    </source>
</evidence>
<dbReference type="Proteomes" id="UP000593564">
    <property type="component" value="Unassembled WGS sequence"/>
</dbReference>
<keyword evidence="2" id="KW-0472">Membrane</keyword>
<dbReference type="Pfam" id="PF14159">
    <property type="entry name" value="CAAD"/>
    <property type="match status" value="1"/>
</dbReference>
<keyword evidence="5" id="KW-1185">Reference proteome</keyword>
<protein>
    <recommendedName>
        <fullName evidence="3">Cyanobacterial aminoacyl-tRNA synthetase CAAD domain-containing protein</fullName>
    </recommendedName>
</protein>
<gene>
    <name evidence="4" type="ORF">HYC85_017410</name>
</gene>
<comment type="subcellular location">
    <subcellularLocation>
        <location evidence="1">Membrane</location>
        <topology evidence="1">Multi-pass membrane protein</topology>
    </subcellularLocation>
</comment>
<dbReference type="GO" id="GO:0009535">
    <property type="term" value="C:chloroplast thylakoid membrane"/>
    <property type="evidence" value="ECO:0007669"/>
    <property type="project" value="TreeGrafter"/>
</dbReference>
<proteinExistence type="predicted"/>
<organism evidence="4 5">
    <name type="scientific">Camellia sinensis</name>
    <name type="common">Tea plant</name>
    <name type="synonym">Thea sinensis</name>
    <dbReference type="NCBI Taxonomy" id="4442"/>
    <lineage>
        <taxon>Eukaryota</taxon>
        <taxon>Viridiplantae</taxon>
        <taxon>Streptophyta</taxon>
        <taxon>Embryophyta</taxon>
        <taxon>Tracheophyta</taxon>
        <taxon>Spermatophyta</taxon>
        <taxon>Magnoliopsida</taxon>
        <taxon>eudicotyledons</taxon>
        <taxon>Gunneridae</taxon>
        <taxon>Pentapetalae</taxon>
        <taxon>asterids</taxon>
        <taxon>Ericales</taxon>
        <taxon>Theaceae</taxon>
        <taxon>Camellia</taxon>
    </lineage>
</organism>
<feature type="transmembrane region" description="Helical" evidence="2">
    <location>
        <begin position="128"/>
        <end position="148"/>
    </location>
</feature>
<dbReference type="AlphaFoldDB" id="A0A7J7GRC6"/>
<dbReference type="InterPro" id="IPR025564">
    <property type="entry name" value="CAAD_dom"/>
</dbReference>
<name>A0A7J7GRC6_CAMSI</name>
<accession>A0A7J7GRC6</accession>
<keyword evidence="2" id="KW-1133">Transmembrane helix</keyword>
<reference evidence="4 5" key="2">
    <citation type="submission" date="2020-07" db="EMBL/GenBank/DDBJ databases">
        <title>Genome assembly of wild tea tree DASZ reveals pedigree and selection history of tea varieties.</title>
        <authorList>
            <person name="Zhang W."/>
        </authorList>
    </citation>
    <scope>NUCLEOTIDE SEQUENCE [LARGE SCALE GENOMIC DNA]</scope>
    <source>
        <strain evidence="5">cv. G240</strain>
        <tissue evidence="4">Leaf</tissue>
    </source>
</reference>
<reference evidence="5" key="1">
    <citation type="journal article" date="2020" name="Nat. Commun.">
        <title>Genome assembly of wild tea tree DASZ reveals pedigree and selection history of tea varieties.</title>
        <authorList>
            <person name="Zhang W."/>
            <person name="Zhang Y."/>
            <person name="Qiu H."/>
            <person name="Guo Y."/>
            <person name="Wan H."/>
            <person name="Zhang X."/>
            <person name="Scossa F."/>
            <person name="Alseekh S."/>
            <person name="Zhang Q."/>
            <person name="Wang P."/>
            <person name="Xu L."/>
            <person name="Schmidt M.H."/>
            <person name="Jia X."/>
            <person name="Li D."/>
            <person name="Zhu A."/>
            <person name="Guo F."/>
            <person name="Chen W."/>
            <person name="Ni D."/>
            <person name="Usadel B."/>
            <person name="Fernie A.R."/>
            <person name="Wen W."/>
        </authorList>
    </citation>
    <scope>NUCLEOTIDE SEQUENCE [LARGE SCALE GENOMIC DNA]</scope>
    <source>
        <strain evidence="5">cv. G240</strain>
    </source>
</reference>
<keyword evidence="2" id="KW-0812">Transmembrane</keyword>
<evidence type="ECO:0000259" key="3">
    <source>
        <dbReference type="Pfam" id="PF14159"/>
    </source>
</evidence>
<dbReference type="PANTHER" id="PTHR33222">
    <property type="match status" value="1"/>
</dbReference>
<dbReference type="PANTHER" id="PTHR33222:SF2">
    <property type="entry name" value="PROTEIN CURVATURE THYLAKOID 1D, CHLOROPLASTIC"/>
    <property type="match status" value="1"/>
</dbReference>
<sequence length="201" mass="22438">MELCIASTLSNLPHHRLFTSNHTHRLRWQSALPLKQLSIPRTNQGLLYYTNSSLRSTSEDTSSGPSQYVEESGVVTVEEVLPVENNSYAEIAPKEVAKEESALDGQVQAFEFLDELDIKFDSKDTYSILLFGGGALIALWIATAVVGAIDSIPLFPKLMEVVGLGYTVWFSKRYLIFKENREELVAKILEIKQQVVGSNDD</sequence>